<keyword evidence="4" id="KW-1185">Reference proteome</keyword>
<evidence type="ECO:0000256" key="1">
    <source>
        <dbReference type="ARBA" id="ARBA00008791"/>
    </source>
</evidence>
<dbReference type="InterPro" id="IPR014729">
    <property type="entry name" value="Rossmann-like_a/b/a_fold"/>
</dbReference>
<dbReference type="CDD" id="cd00293">
    <property type="entry name" value="USP-like"/>
    <property type="match status" value="1"/>
</dbReference>
<dbReference type="Gene3D" id="3.40.50.620">
    <property type="entry name" value="HUPs"/>
    <property type="match status" value="1"/>
</dbReference>
<organism evidence="3 4">
    <name type="scientific">Natronolimnohabitans innermongolicus JCM 12255</name>
    <dbReference type="NCBI Taxonomy" id="1227499"/>
    <lineage>
        <taxon>Archaea</taxon>
        <taxon>Methanobacteriati</taxon>
        <taxon>Methanobacteriota</taxon>
        <taxon>Stenosarchaea group</taxon>
        <taxon>Halobacteria</taxon>
        <taxon>Halobacteriales</taxon>
        <taxon>Natrialbaceae</taxon>
        <taxon>Natronolimnohabitans</taxon>
    </lineage>
</organism>
<dbReference type="PANTHER" id="PTHR46268">
    <property type="entry name" value="STRESS RESPONSE PROTEIN NHAX"/>
    <property type="match status" value="1"/>
</dbReference>
<evidence type="ECO:0000313" key="4">
    <source>
        <dbReference type="Proteomes" id="UP000011602"/>
    </source>
</evidence>
<dbReference type="EMBL" id="AOHZ01000018">
    <property type="protein sequence ID" value="ELY60600.1"/>
    <property type="molecule type" value="Genomic_DNA"/>
</dbReference>
<evidence type="ECO:0000313" key="3">
    <source>
        <dbReference type="EMBL" id="ELY60600.1"/>
    </source>
</evidence>
<dbReference type="OrthoDB" id="204993at2157"/>
<gene>
    <name evidence="3" type="ORF">C493_03966</name>
</gene>
<dbReference type="STRING" id="1227499.C493_03966"/>
<proteinExistence type="inferred from homology"/>
<dbReference type="AlphaFoldDB" id="L9XFW1"/>
<dbReference type="Proteomes" id="UP000011602">
    <property type="component" value="Unassembled WGS sequence"/>
</dbReference>
<comment type="similarity">
    <text evidence="1">Belongs to the universal stress protein A family.</text>
</comment>
<protein>
    <submittedName>
        <fullName evidence="3">UspA domain-containing protein</fullName>
    </submittedName>
</protein>
<reference evidence="3 4" key="1">
    <citation type="journal article" date="2014" name="PLoS Genet.">
        <title>Phylogenetically driven sequencing of extremely halophilic archaea reveals strategies for static and dynamic osmo-response.</title>
        <authorList>
            <person name="Becker E.A."/>
            <person name="Seitzer P.M."/>
            <person name="Tritt A."/>
            <person name="Larsen D."/>
            <person name="Krusor M."/>
            <person name="Yao A.I."/>
            <person name="Wu D."/>
            <person name="Madern D."/>
            <person name="Eisen J.A."/>
            <person name="Darling A.E."/>
            <person name="Facciotti M.T."/>
        </authorList>
    </citation>
    <scope>NUCLEOTIDE SEQUENCE [LARGE SCALE GENOMIC DNA]</scope>
    <source>
        <strain evidence="3 4">JCM 12255</strain>
    </source>
</reference>
<feature type="domain" description="UspA" evidence="2">
    <location>
        <begin position="3"/>
        <end position="157"/>
    </location>
</feature>
<dbReference type="eggNOG" id="arCOG02053">
    <property type="taxonomic scope" value="Archaea"/>
</dbReference>
<sequence>MGTHVLVAMGRAERSARALEFALEEFSDAAITVIHVTGTSDPFDLFGTPEPEDYMVPDGATEVADETILDPNSLTRAQREWAECVFERAVELAGEYEREIDTAVRSGDAVEEIVDYAVECGADRIVVTDHQETATRPRLRDVSELVARRSDVPVTHVQ</sequence>
<dbReference type="SUPFAM" id="SSF52402">
    <property type="entry name" value="Adenine nucleotide alpha hydrolases-like"/>
    <property type="match status" value="1"/>
</dbReference>
<dbReference type="RefSeq" id="WP_007258101.1">
    <property type="nucleotide sequence ID" value="NZ_AOHZ01000018.1"/>
</dbReference>
<accession>L9XFW1</accession>
<name>L9XFW1_9EURY</name>
<dbReference type="Pfam" id="PF00582">
    <property type="entry name" value="Usp"/>
    <property type="match status" value="1"/>
</dbReference>
<dbReference type="InterPro" id="IPR006016">
    <property type="entry name" value="UspA"/>
</dbReference>
<comment type="caution">
    <text evidence="3">The sequence shown here is derived from an EMBL/GenBank/DDBJ whole genome shotgun (WGS) entry which is preliminary data.</text>
</comment>
<dbReference type="PANTHER" id="PTHR46268:SF15">
    <property type="entry name" value="UNIVERSAL STRESS PROTEIN HP_0031"/>
    <property type="match status" value="1"/>
</dbReference>
<evidence type="ECO:0000259" key="2">
    <source>
        <dbReference type="Pfam" id="PF00582"/>
    </source>
</evidence>